<dbReference type="FunFam" id="3.40.50.300:FF:000032">
    <property type="entry name" value="Export ABC transporter ATP-binding protein"/>
    <property type="match status" value="1"/>
</dbReference>
<dbReference type="PROSITE" id="PS50893">
    <property type="entry name" value="ABC_TRANSPORTER_2"/>
    <property type="match status" value="1"/>
</dbReference>
<evidence type="ECO:0000256" key="3">
    <source>
        <dbReference type="ARBA" id="ARBA00022840"/>
    </source>
</evidence>
<evidence type="ECO:0000313" key="6">
    <source>
        <dbReference type="Proteomes" id="UP000033097"/>
    </source>
</evidence>
<dbReference type="STRING" id="213585.MSMAS_1660"/>
<dbReference type="SUPFAM" id="SSF52540">
    <property type="entry name" value="P-loop containing nucleoside triphosphate hydrolases"/>
    <property type="match status" value="1"/>
</dbReference>
<dbReference type="GO" id="GO:0022857">
    <property type="term" value="F:transmembrane transporter activity"/>
    <property type="evidence" value="ECO:0007669"/>
    <property type="project" value="UniProtKB-ARBA"/>
</dbReference>
<evidence type="ECO:0000256" key="2">
    <source>
        <dbReference type="ARBA" id="ARBA00022741"/>
    </source>
</evidence>
<proteinExistence type="predicted"/>
<dbReference type="PANTHER" id="PTHR24220">
    <property type="entry name" value="IMPORT ATP-BINDING PROTEIN"/>
    <property type="match status" value="1"/>
</dbReference>
<dbReference type="PROSITE" id="PS00211">
    <property type="entry name" value="ABC_TRANSPORTER_1"/>
    <property type="match status" value="1"/>
</dbReference>
<dbReference type="InterPro" id="IPR017871">
    <property type="entry name" value="ABC_transporter-like_CS"/>
</dbReference>
<evidence type="ECO:0000313" key="5">
    <source>
        <dbReference type="EMBL" id="AKB64856.1"/>
    </source>
</evidence>
<organism evidence="5 6">
    <name type="scientific">Methanosarcina mazei S-6</name>
    <dbReference type="NCBI Taxonomy" id="213585"/>
    <lineage>
        <taxon>Archaea</taxon>
        <taxon>Methanobacteriati</taxon>
        <taxon>Methanobacteriota</taxon>
        <taxon>Stenosarchaea group</taxon>
        <taxon>Methanomicrobia</taxon>
        <taxon>Methanosarcinales</taxon>
        <taxon>Methanosarcinaceae</taxon>
        <taxon>Methanosarcina</taxon>
    </lineage>
</organism>
<dbReference type="Pfam" id="PF00005">
    <property type="entry name" value="ABC_tran"/>
    <property type="match status" value="1"/>
</dbReference>
<evidence type="ECO:0000256" key="1">
    <source>
        <dbReference type="ARBA" id="ARBA00022448"/>
    </source>
</evidence>
<keyword evidence="1" id="KW-0813">Transport</keyword>
<dbReference type="GO" id="GO:0005886">
    <property type="term" value="C:plasma membrane"/>
    <property type="evidence" value="ECO:0007669"/>
    <property type="project" value="TreeGrafter"/>
</dbReference>
<dbReference type="GO" id="GO:0005524">
    <property type="term" value="F:ATP binding"/>
    <property type="evidence" value="ECO:0007669"/>
    <property type="project" value="UniProtKB-KW"/>
</dbReference>
<feature type="domain" description="ABC transporter" evidence="4">
    <location>
        <begin position="16"/>
        <end position="236"/>
    </location>
</feature>
<dbReference type="PATRIC" id="fig|213585.10.peg.2106"/>
<name>A0A0E3LU90_METMZ</name>
<keyword evidence="2" id="KW-0547">Nucleotide-binding</keyword>
<dbReference type="Gene3D" id="3.40.50.300">
    <property type="entry name" value="P-loop containing nucleotide triphosphate hydrolases"/>
    <property type="match status" value="1"/>
</dbReference>
<dbReference type="HOGENOM" id="CLU_000604_1_22_2"/>
<dbReference type="PANTHER" id="PTHR24220:SF86">
    <property type="entry name" value="ABC TRANSPORTER ABCH.1"/>
    <property type="match status" value="1"/>
</dbReference>
<reference evidence="5 6" key="1">
    <citation type="submission" date="2014-07" db="EMBL/GenBank/DDBJ databases">
        <title>Methanogenic archaea and the global carbon cycle.</title>
        <authorList>
            <person name="Henriksen J.R."/>
            <person name="Luke J."/>
            <person name="Reinhart S."/>
            <person name="Benedict M.N."/>
            <person name="Youngblut N.D."/>
            <person name="Metcalf M.E."/>
            <person name="Whitaker R.J."/>
            <person name="Metcalf W.W."/>
        </authorList>
    </citation>
    <scope>NUCLEOTIDE SEQUENCE [LARGE SCALE GENOMIC DNA]</scope>
    <source>
        <strain evidence="5 6">S-6</strain>
    </source>
</reference>
<sequence>MQELSTNRKWTEMNIVETRDLSKCYVFDSGLRVEALKDINVKIEEGEFVSFMGPSGSGKSTLLNIVGCLDQPSSGRVFIEGNEVDYRNSPAIVRLHRQTIGFVFQAFNLIPAMDALENVCYPMHFNGVGRSRQKQRASELLNLVGLEDRMCHLPSELSGGEQQRVAIARALANSPRIILADEPTGNLDSGTGRKITDLMKNINREQNISFIVTTHDPEMARAADKVLKLNDGTIII</sequence>
<dbReference type="EMBL" id="CP009512">
    <property type="protein sequence ID" value="AKB64856.1"/>
    <property type="molecule type" value="Genomic_DNA"/>
</dbReference>
<protein>
    <submittedName>
        <fullName evidence="5">ABC transporter, ATP-binding protein</fullName>
    </submittedName>
</protein>
<dbReference type="InterPro" id="IPR003593">
    <property type="entry name" value="AAA+_ATPase"/>
</dbReference>
<dbReference type="InterPro" id="IPR027417">
    <property type="entry name" value="P-loop_NTPase"/>
</dbReference>
<dbReference type="GO" id="GO:0098796">
    <property type="term" value="C:membrane protein complex"/>
    <property type="evidence" value="ECO:0007669"/>
    <property type="project" value="UniProtKB-ARBA"/>
</dbReference>
<gene>
    <name evidence="5" type="ORF">MSMAS_1660</name>
</gene>
<dbReference type="InterPro" id="IPR017911">
    <property type="entry name" value="MacB-like_ATP-bd"/>
</dbReference>
<dbReference type="CDD" id="cd03255">
    <property type="entry name" value="ABC_MJ0796_LolCDE_FtsE"/>
    <property type="match status" value="1"/>
</dbReference>
<dbReference type="GO" id="GO:0016887">
    <property type="term" value="F:ATP hydrolysis activity"/>
    <property type="evidence" value="ECO:0007669"/>
    <property type="project" value="InterPro"/>
</dbReference>
<accession>A0A0E3LU90</accession>
<dbReference type="SMART" id="SM00382">
    <property type="entry name" value="AAA"/>
    <property type="match status" value="1"/>
</dbReference>
<dbReference type="InterPro" id="IPR015854">
    <property type="entry name" value="ABC_transpr_LolD-like"/>
</dbReference>
<dbReference type="KEGG" id="mmj:MSMAS_1660"/>
<evidence type="ECO:0000259" key="4">
    <source>
        <dbReference type="PROSITE" id="PS50893"/>
    </source>
</evidence>
<keyword evidence="3 5" id="KW-0067">ATP-binding</keyword>
<dbReference type="InterPro" id="IPR003439">
    <property type="entry name" value="ABC_transporter-like_ATP-bd"/>
</dbReference>
<dbReference type="AlphaFoldDB" id="A0A0E3LU90"/>
<dbReference type="Proteomes" id="UP000033097">
    <property type="component" value="Chromosome"/>
</dbReference>